<dbReference type="AlphaFoldDB" id="A0A9X1Y0V2"/>
<dbReference type="EMBL" id="JALPRK010000006">
    <property type="protein sequence ID" value="MCK8487238.1"/>
    <property type="molecule type" value="Genomic_DNA"/>
</dbReference>
<sequence length="316" mass="34915">MIQWRKTQVEAWDAWTGETGLLAVTVVPELGGKAVSLQNRKTRREWLWRSDKPLGNGGYGTSFAAGDESGWDEMFPAINVGAYPQEPWQGRSIPDHGEVWSRAWEHQAANSALTCRIGGVQFPYILEKAYTFPAEDTLRVEYAVTNLSGSPFAFLWAAHPLLQAREGMKLHVPADLTEIEVSYSAEGRLGPFGDKQPWPLAHGAAGERVDLRTVEPNAGRFAEKYYFSGRLGAGFAGISDPATGEALMFRFPADRVPYLAVWANYGGFGGNYQLALEPATGRMDELAHAVRQGEAAIVPARGVYRWHLDVMISWVE</sequence>
<dbReference type="GO" id="GO:0005975">
    <property type="term" value="P:carbohydrate metabolic process"/>
    <property type="evidence" value="ECO:0007669"/>
    <property type="project" value="InterPro"/>
</dbReference>
<evidence type="ECO:0000313" key="1">
    <source>
        <dbReference type="EMBL" id="MCK8487238.1"/>
    </source>
</evidence>
<dbReference type="InterPro" id="IPR014718">
    <property type="entry name" value="GH-type_carb-bd"/>
</dbReference>
<dbReference type="Proteomes" id="UP001139534">
    <property type="component" value="Unassembled WGS sequence"/>
</dbReference>
<dbReference type="GO" id="GO:0030246">
    <property type="term" value="F:carbohydrate binding"/>
    <property type="evidence" value="ECO:0007669"/>
    <property type="project" value="InterPro"/>
</dbReference>
<comment type="caution">
    <text evidence="1">The sequence shown here is derived from an EMBL/GenBank/DDBJ whole genome shotgun (WGS) entry which is preliminary data.</text>
</comment>
<gene>
    <name evidence="1" type="ORF">M0651_08655</name>
</gene>
<keyword evidence="2" id="KW-1185">Reference proteome</keyword>
<reference evidence="1" key="1">
    <citation type="submission" date="2022-04" db="EMBL/GenBank/DDBJ databases">
        <authorList>
            <person name="Seo M.-J."/>
        </authorList>
    </citation>
    <scope>NUCLEOTIDE SEQUENCE</scope>
    <source>
        <strain evidence="1">MBLB2552</strain>
    </source>
</reference>
<accession>A0A9X1Y0V2</accession>
<dbReference type="Gene3D" id="2.70.98.10">
    <property type="match status" value="1"/>
</dbReference>
<protein>
    <recommendedName>
        <fullName evidence="3">Galactose mutarotase</fullName>
    </recommendedName>
</protein>
<evidence type="ECO:0000313" key="2">
    <source>
        <dbReference type="Proteomes" id="UP001139534"/>
    </source>
</evidence>
<dbReference type="SUPFAM" id="SSF74650">
    <property type="entry name" value="Galactose mutarotase-like"/>
    <property type="match status" value="1"/>
</dbReference>
<proteinExistence type="predicted"/>
<dbReference type="RefSeq" id="WP_248551445.1">
    <property type="nucleotide sequence ID" value="NZ_JALPRK010000006.1"/>
</dbReference>
<dbReference type="GO" id="GO:0003824">
    <property type="term" value="F:catalytic activity"/>
    <property type="evidence" value="ECO:0007669"/>
    <property type="project" value="InterPro"/>
</dbReference>
<evidence type="ECO:0008006" key="3">
    <source>
        <dbReference type="Google" id="ProtNLM"/>
    </source>
</evidence>
<organism evidence="1 2">
    <name type="scientific">Paenibacillus mellifer</name>
    <dbReference type="NCBI Taxonomy" id="2937794"/>
    <lineage>
        <taxon>Bacteria</taxon>
        <taxon>Bacillati</taxon>
        <taxon>Bacillota</taxon>
        <taxon>Bacilli</taxon>
        <taxon>Bacillales</taxon>
        <taxon>Paenibacillaceae</taxon>
        <taxon>Paenibacillus</taxon>
    </lineage>
</organism>
<name>A0A9X1Y0V2_9BACL</name>
<dbReference type="InterPro" id="IPR011013">
    <property type="entry name" value="Gal_mutarotase_sf_dom"/>
</dbReference>